<dbReference type="InterPro" id="IPR008012">
    <property type="entry name" value="Ump1"/>
</dbReference>
<feature type="non-terminal residue" evidence="4">
    <location>
        <position position="1"/>
    </location>
</feature>
<dbReference type="PANTHER" id="PTHR12828">
    <property type="entry name" value="PROTEASOME MATURATION PROTEIN UMP1"/>
    <property type="match status" value="1"/>
</dbReference>
<organism evidence="4 5">
    <name type="scientific">Choiromyces venosus 120613-1</name>
    <dbReference type="NCBI Taxonomy" id="1336337"/>
    <lineage>
        <taxon>Eukaryota</taxon>
        <taxon>Fungi</taxon>
        <taxon>Dikarya</taxon>
        <taxon>Ascomycota</taxon>
        <taxon>Pezizomycotina</taxon>
        <taxon>Pezizomycetes</taxon>
        <taxon>Pezizales</taxon>
        <taxon>Tuberaceae</taxon>
        <taxon>Choiromyces</taxon>
    </lineage>
</organism>
<evidence type="ECO:0000313" key="4">
    <source>
        <dbReference type="EMBL" id="RPA89916.1"/>
    </source>
</evidence>
<dbReference type="GO" id="GO:0005634">
    <property type="term" value="C:nucleus"/>
    <property type="evidence" value="ECO:0007669"/>
    <property type="project" value="TreeGrafter"/>
</dbReference>
<evidence type="ECO:0000256" key="2">
    <source>
        <dbReference type="ARBA" id="ARBA00043974"/>
    </source>
</evidence>
<reference evidence="4 5" key="1">
    <citation type="journal article" date="2018" name="Nat. Ecol. Evol.">
        <title>Pezizomycetes genomes reveal the molecular basis of ectomycorrhizal truffle lifestyle.</title>
        <authorList>
            <person name="Murat C."/>
            <person name="Payen T."/>
            <person name="Noel B."/>
            <person name="Kuo A."/>
            <person name="Morin E."/>
            <person name="Chen J."/>
            <person name="Kohler A."/>
            <person name="Krizsan K."/>
            <person name="Balestrini R."/>
            <person name="Da Silva C."/>
            <person name="Montanini B."/>
            <person name="Hainaut M."/>
            <person name="Levati E."/>
            <person name="Barry K.W."/>
            <person name="Belfiori B."/>
            <person name="Cichocki N."/>
            <person name="Clum A."/>
            <person name="Dockter R.B."/>
            <person name="Fauchery L."/>
            <person name="Guy J."/>
            <person name="Iotti M."/>
            <person name="Le Tacon F."/>
            <person name="Lindquist E.A."/>
            <person name="Lipzen A."/>
            <person name="Malagnac F."/>
            <person name="Mello A."/>
            <person name="Molinier V."/>
            <person name="Miyauchi S."/>
            <person name="Poulain J."/>
            <person name="Riccioni C."/>
            <person name="Rubini A."/>
            <person name="Sitrit Y."/>
            <person name="Splivallo R."/>
            <person name="Traeger S."/>
            <person name="Wang M."/>
            <person name="Zifcakova L."/>
            <person name="Wipf D."/>
            <person name="Zambonelli A."/>
            <person name="Paolocci F."/>
            <person name="Nowrousian M."/>
            <person name="Ottonello S."/>
            <person name="Baldrian P."/>
            <person name="Spatafora J.W."/>
            <person name="Henrissat B."/>
            <person name="Nagy L.G."/>
            <person name="Aury J.M."/>
            <person name="Wincker P."/>
            <person name="Grigoriev I.V."/>
            <person name="Bonfante P."/>
            <person name="Martin F.M."/>
        </authorList>
    </citation>
    <scope>NUCLEOTIDE SEQUENCE [LARGE SCALE GENOMIC DNA]</scope>
    <source>
        <strain evidence="4 5">120613-1</strain>
    </source>
</reference>
<comment type="similarity">
    <text evidence="2">Belongs to the POMP/UMP1 family.</text>
</comment>
<sequence length="187" mass="21238">HTSPYLHYHLYPSINQTNNHHLNYPINQSNQTHISQTSETKMSLRFIPSSTSTPSTLPAPAASAPSATSVPDTLRAGGPTSLASTLNSRHPLEARLAQWDEAQEKLKMENLRRMFGVQEVVRRGMEMKIAGSDWRPAQLGGPSNFHLDILRGVDDRIEWEDVFKGNDNTFEMPDFHVEMERKLKMNW</sequence>
<dbReference type="OrthoDB" id="15001at2759"/>
<dbReference type="PANTHER" id="PTHR12828:SF3">
    <property type="entry name" value="PROTEASOME MATURATION PROTEIN"/>
    <property type="match status" value="1"/>
</dbReference>
<proteinExistence type="inferred from homology"/>
<evidence type="ECO:0000313" key="5">
    <source>
        <dbReference type="Proteomes" id="UP000276215"/>
    </source>
</evidence>
<dbReference type="GO" id="GO:0005737">
    <property type="term" value="C:cytoplasm"/>
    <property type="evidence" value="ECO:0007669"/>
    <property type="project" value="TreeGrafter"/>
</dbReference>
<dbReference type="EMBL" id="ML120550">
    <property type="protein sequence ID" value="RPA89916.1"/>
    <property type="molecule type" value="Genomic_DNA"/>
</dbReference>
<keyword evidence="5" id="KW-1185">Reference proteome</keyword>
<keyword evidence="1" id="KW-0143">Chaperone</keyword>
<dbReference type="GO" id="GO:0043248">
    <property type="term" value="P:proteasome assembly"/>
    <property type="evidence" value="ECO:0007669"/>
    <property type="project" value="InterPro"/>
</dbReference>
<evidence type="ECO:0000256" key="1">
    <source>
        <dbReference type="ARBA" id="ARBA00023186"/>
    </source>
</evidence>
<name>A0A3N4IVM1_9PEZI</name>
<feature type="region of interest" description="Disordered" evidence="3">
    <location>
        <begin position="47"/>
        <end position="89"/>
    </location>
</feature>
<gene>
    <name evidence="4" type="ORF">L873DRAFT_1720065</name>
</gene>
<accession>A0A3N4IVM1</accession>
<dbReference type="STRING" id="1336337.A0A3N4IVM1"/>
<dbReference type="Proteomes" id="UP000276215">
    <property type="component" value="Unassembled WGS sequence"/>
</dbReference>
<protein>
    <submittedName>
        <fullName evidence="4">UMP1-domain-containing protein</fullName>
    </submittedName>
</protein>
<evidence type="ECO:0000256" key="3">
    <source>
        <dbReference type="SAM" id="MobiDB-lite"/>
    </source>
</evidence>
<dbReference type="AlphaFoldDB" id="A0A3N4IVM1"/>
<dbReference type="Pfam" id="PF05348">
    <property type="entry name" value="UMP1"/>
    <property type="match status" value="1"/>
</dbReference>
<feature type="compositionally biased region" description="Low complexity" evidence="3">
    <location>
        <begin position="48"/>
        <end position="69"/>
    </location>
</feature>